<gene>
    <name evidence="1" type="ORF">BU23DRAFT_178673</name>
</gene>
<dbReference type="InterPro" id="IPR011333">
    <property type="entry name" value="SKP1/BTB/POZ_sf"/>
</dbReference>
<dbReference type="CDD" id="cd18186">
    <property type="entry name" value="BTB_POZ_ZBTB_KLHL-like"/>
    <property type="match status" value="1"/>
</dbReference>
<dbReference type="OrthoDB" id="3798088at2759"/>
<dbReference type="SUPFAM" id="SSF54695">
    <property type="entry name" value="POZ domain"/>
    <property type="match status" value="1"/>
</dbReference>
<dbReference type="Gene3D" id="3.30.710.10">
    <property type="entry name" value="Potassium Channel Kv1.1, Chain A"/>
    <property type="match status" value="1"/>
</dbReference>
<keyword evidence="2" id="KW-1185">Reference proteome</keyword>
<protein>
    <recommendedName>
        <fullName evidence="3">BTB domain-containing protein</fullName>
    </recommendedName>
</protein>
<organism evidence="1 2">
    <name type="scientific">Bimuria novae-zelandiae CBS 107.79</name>
    <dbReference type="NCBI Taxonomy" id="1447943"/>
    <lineage>
        <taxon>Eukaryota</taxon>
        <taxon>Fungi</taxon>
        <taxon>Dikarya</taxon>
        <taxon>Ascomycota</taxon>
        <taxon>Pezizomycotina</taxon>
        <taxon>Dothideomycetes</taxon>
        <taxon>Pleosporomycetidae</taxon>
        <taxon>Pleosporales</taxon>
        <taxon>Massarineae</taxon>
        <taxon>Didymosphaeriaceae</taxon>
        <taxon>Bimuria</taxon>
    </lineage>
</organism>
<reference evidence="1" key="1">
    <citation type="journal article" date="2020" name="Stud. Mycol.">
        <title>101 Dothideomycetes genomes: a test case for predicting lifestyles and emergence of pathogens.</title>
        <authorList>
            <person name="Haridas S."/>
            <person name="Albert R."/>
            <person name="Binder M."/>
            <person name="Bloem J."/>
            <person name="Labutti K."/>
            <person name="Salamov A."/>
            <person name="Andreopoulos B."/>
            <person name="Baker S."/>
            <person name="Barry K."/>
            <person name="Bills G."/>
            <person name="Bluhm B."/>
            <person name="Cannon C."/>
            <person name="Castanera R."/>
            <person name="Culley D."/>
            <person name="Daum C."/>
            <person name="Ezra D."/>
            <person name="Gonzalez J."/>
            <person name="Henrissat B."/>
            <person name="Kuo A."/>
            <person name="Liang C."/>
            <person name="Lipzen A."/>
            <person name="Lutzoni F."/>
            <person name="Magnuson J."/>
            <person name="Mondo S."/>
            <person name="Nolan M."/>
            <person name="Ohm R."/>
            <person name="Pangilinan J."/>
            <person name="Park H.-J."/>
            <person name="Ramirez L."/>
            <person name="Alfaro M."/>
            <person name="Sun H."/>
            <person name="Tritt A."/>
            <person name="Yoshinaga Y."/>
            <person name="Zwiers L.-H."/>
            <person name="Turgeon B."/>
            <person name="Goodwin S."/>
            <person name="Spatafora J."/>
            <person name="Crous P."/>
            <person name="Grigoriev I."/>
        </authorList>
    </citation>
    <scope>NUCLEOTIDE SEQUENCE</scope>
    <source>
        <strain evidence="1">CBS 107.79</strain>
    </source>
</reference>
<name>A0A6A5V466_9PLEO</name>
<evidence type="ECO:0000313" key="2">
    <source>
        <dbReference type="Proteomes" id="UP000800036"/>
    </source>
</evidence>
<dbReference type="Proteomes" id="UP000800036">
    <property type="component" value="Unassembled WGS sequence"/>
</dbReference>
<dbReference type="EMBL" id="ML976692">
    <property type="protein sequence ID" value="KAF1971648.1"/>
    <property type="molecule type" value="Genomic_DNA"/>
</dbReference>
<dbReference type="AlphaFoldDB" id="A0A6A5V466"/>
<evidence type="ECO:0000313" key="1">
    <source>
        <dbReference type="EMBL" id="KAF1971648.1"/>
    </source>
</evidence>
<accession>A0A6A5V466</accession>
<sequence>MTSTAFPNAVTHYVSVDYIPCDNSSPKPPASAYDGMMTIEVEVPSQSDTNAIKKYQVYRGVLCFHSDFFNKALNGPFKEGGAKSYRLDNNVKPETFELYYNWMNTSIISYGYDSSKSPHESDDRCLCVR</sequence>
<evidence type="ECO:0008006" key="3">
    <source>
        <dbReference type="Google" id="ProtNLM"/>
    </source>
</evidence>
<proteinExistence type="predicted"/>